<protein>
    <submittedName>
        <fullName evidence="7">Serine/threonine-protein phosphatase 7 long form-like</fullName>
    </submittedName>
</protein>
<keyword evidence="2 4" id="KW-0863">Zinc-finger</keyword>
<dbReference type="SMART" id="SM00575">
    <property type="entry name" value="ZnF_PMZ"/>
    <property type="match status" value="1"/>
</dbReference>
<evidence type="ECO:0000256" key="5">
    <source>
        <dbReference type="SAM" id="MobiDB-lite"/>
    </source>
</evidence>
<feature type="compositionally biased region" description="Polar residues" evidence="5">
    <location>
        <begin position="1263"/>
        <end position="1289"/>
    </location>
</feature>
<accession>A0A438DXS3</accession>
<evidence type="ECO:0000313" key="8">
    <source>
        <dbReference type="Proteomes" id="UP000288805"/>
    </source>
</evidence>
<feature type="compositionally biased region" description="Basic residues" evidence="5">
    <location>
        <begin position="1329"/>
        <end position="1338"/>
    </location>
</feature>
<dbReference type="Proteomes" id="UP000288805">
    <property type="component" value="Unassembled WGS sequence"/>
</dbReference>
<evidence type="ECO:0000256" key="3">
    <source>
        <dbReference type="ARBA" id="ARBA00022833"/>
    </source>
</evidence>
<dbReference type="Pfam" id="PF03108">
    <property type="entry name" value="DBD_Tnp_Mut"/>
    <property type="match status" value="1"/>
</dbReference>
<feature type="region of interest" description="Disordered" evidence="5">
    <location>
        <begin position="1202"/>
        <end position="1247"/>
    </location>
</feature>
<proteinExistence type="predicted"/>
<dbReference type="PROSITE" id="PS50966">
    <property type="entry name" value="ZF_SWIM"/>
    <property type="match status" value="1"/>
</dbReference>
<dbReference type="EMBL" id="QGNW01001464">
    <property type="protein sequence ID" value="RVW40108.1"/>
    <property type="molecule type" value="Genomic_DNA"/>
</dbReference>
<feature type="region of interest" description="Disordered" evidence="5">
    <location>
        <begin position="693"/>
        <end position="712"/>
    </location>
</feature>
<feature type="compositionally biased region" description="Polar residues" evidence="5">
    <location>
        <begin position="1236"/>
        <end position="1247"/>
    </location>
</feature>
<dbReference type="InterPro" id="IPR044824">
    <property type="entry name" value="MAIN-like"/>
</dbReference>
<dbReference type="InterPro" id="IPR018289">
    <property type="entry name" value="MULE_transposase_dom"/>
</dbReference>
<evidence type="ECO:0000259" key="6">
    <source>
        <dbReference type="PROSITE" id="PS50966"/>
    </source>
</evidence>
<keyword evidence="3" id="KW-0862">Zinc</keyword>
<evidence type="ECO:0000256" key="4">
    <source>
        <dbReference type="PROSITE-ProRule" id="PRU00325"/>
    </source>
</evidence>
<gene>
    <name evidence="7" type="primary">MAIL3_38</name>
    <name evidence="7" type="ORF">CK203_086234</name>
</gene>
<comment type="caution">
    <text evidence="7">The sequence shown here is derived from an EMBL/GenBank/DDBJ whole genome shotgun (WGS) entry which is preliminary data.</text>
</comment>
<organism evidence="7 8">
    <name type="scientific">Vitis vinifera</name>
    <name type="common">Grape</name>
    <dbReference type="NCBI Taxonomy" id="29760"/>
    <lineage>
        <taxon>Eukaryota</taxon>
        <taxon>Viridiplantae</taxon>
        <taxon>Streptophyta</taxon>
        <taxon>Embryophyta</taxon>
        <taxon>Tracheophyta</taxon>
        <taxon>Spermatophyta</taxon>
        <taxon>Magnoliopsida</taxon>
        <taxon>eudicotyledons</taxon>
        <taxon>Gunneridae</taxon>
        <taxon>Pentapetalae</taxon>
        <taxon>rosids</taxon>
        <taxon>Vitales</taxon>
        <taxon>Vitaceae</taxon>
        <taxon>Viteae</taxon>
        <taxon>Vitis</taxon>
    </lineage>
</organism>
<evidence type="ECO:0000256" key="1">
    <source>
        <dbReference type="ARBA" id="ARBA00022723"/>
    </source>
</evidence>
<feature type="region of interest" description="Disordered" evidence="5">
    <location>
        <begin position="113"/>
        <end position="149"/>
    </location>
</feature>
<dbReference type="InterPro" id="IPR019557">
    <property type="entry name" value="AminoTfrase-like_pln_mobile"/>
</dbReference>
<dbReference type="Pfam" id="PF10536">
    <property type="entry name" value="PMD"/>
    <property type="match status" value="1"/>
</dbReference>
<dbReference type="GO" id="GO:0008270">
    <property type="term" value="F:zinc ion binding"/>
    <property type="evidence" value="ECO:0007669"/>
    <property type="project" value="UniProtKB-KW"/>
</dbReference>
<dbReference type="GO" id="GO:0010073">
    <property type="term" value="P:meristem maintenance"/>
    <property type="evidence" value="ECO:0007669"/>
    <property type="project" value="InterPro"/>
</dbReference>
<dbReference type="PANTHER" id="PTHR46033">
    <property type="entry name" value="PROTEIN MAIN-LIKE 2"/>
    <property type="match status" value="1"/>
</dbReference>
<reference evidence="7 8" key="1">
    <citation type="journal article" date="2018" name="PLoS Genet.">
        <title>Population sequencing reveals clonal diversity and ancestral inbreeding in the grapevine cultivar Chardonnay.</title>
        <authorList>
            <person name="Roach M.J."/>
            <person name="Johnson D.L."/>
            <person name="Bohlmann J."/>
            <person name="van Vuuren H.J."/>
            <person name="Jones S.J."/>
            <person name="Pretorius I.S."/>
            <person name="Schmidt S.A."/>
            <person name="Borneman A.R."/>
        </authorList>
    </citation>
    <scope>NUCLEOTIDE SEQUENCE [LARGE SCALE GENOMIC DNA]</scope>
    <source>
        <strain evidence="8">cv. Chardonnay</strain>
        <tissue evidence="7">Leaf</tissue>
    </source>
</reference>
<feature type="compositionally biased region" description="Acidic residues" evidence="5">
    <location>
        <begin position="120"/>
        <end position="140"/>
    </location>
</feature>
<feature type="region of interest" description="Disordered" evidence="5">
    <location>
        <begin position="717"/>
        <end position="756"/>
    </location>
</feature>
<feature type="domain" description="SWIM-type" evidence="6">
    <location>
        <begin position="614"/>
        <end position="646"/>
    </location>
</feature>
<dbReference type="Pfam" id="PF04434">
    <property type="entry name" value="SWIM"/>
    <property type="match status" value="1"/>
</dbReference>
<evidence type="ECO:0000256" key="2">
    <source>
        <dbReference type="ARBA" id="ARBA00022771"/>
    </source>
</evidence>
<evidence type="ECO:0000313" key="7">
    <source>
        <dbReference type="EMBL" id="RVW40108.1"/>
    </source>
</evidence>
<sequence>MLLEWNNFRTETDLRYIGNNVEIEPIDVPIHTTFVELLKMIYDIIGVDRDDQLVLKCRHPTEMNKFQPLVVRNDRTVARMLLVPSKYGMSSVQLFIEQTPNHYHLSNEMGHLTRLSTGDTDVDDENERDEEDDRDDAIDTDEIHLPNDDENCCQTENIDLVMVQQVVECESTRFVNLEVGDRSNNPEVEFEVENTSLVASPHDLQHAVKMFSIKAHQEFTVYRSNASVLVLQCKKAPQCQWRLRAMTVKDTEMTITVAAIQAVVAEQFGYQISYQKAMKAKRKAMTRLFGDWYKSYAELPRFFLALEQSNPGCIMYSKMVPGNNPNEEIFQRVFWAFAPSITGFAHCRPVLSIDGTHLYGKYKGTLLIAMGCDGNNQLFPLAFAITEGENTDSWSWFLACIRVGVTQRKGLCLISDRHPGIIAAVNETYSGWTQPDACHRFCMRHLASNFNTKFKDKTLKDLMCRAAMESKVKKFISHMDTIGRINAEARNWLEQIPLEKWALSYDGGRRYGIMTTNMSEVFNGVLKGARNLPITALVQLTFYRVNSYFTVRREHGASRLASGEEFTPHIDAKIKAKVVKAGAHEVLLYDHVAGRFHVKTRHSVGSSNRKPRTYHVTLQTGSCTCNKTLLLGFPCSHILAACHCRAIDFRQFVQGYYTTRAYLSTWAPLFYPIFDELEWPQYNGPIIVPSDSMKRLTSGRPKSSRLHNEMDARETRTPQTCGLCKQSGHNRRSCPNRETNDRRNMDTPLFRARPDPEDTSVLTLQHRHRSSTIRVDPDMGSVLTCRHRMLREWVLDDRVRPYIIQSGFYVFHRVGHVKVDWPLITALVERWRPETHTFHMPVGEMTITLQDVAILFGLRVHGHPVTGSTDIDWHALCEELLGVRPAETDIRGASLTVRFITTHFSRLPPGVVDEVTLQRHARAYLLLLVSGSLFTDKKGVYIQLAILPMLRDFGETAQYSWGSATLAHLYRELCRASLDSAESIAGPLHLLQLWSWERLHVGRPSRSLPHAPVPIDERFPPDALGSRWRVPLSHTDTPHHVLVTYRDEFDRQRSDQVLWQPYTDDILALLPDICLADQDIWRTMSPLIFFYIVEWHRPERVLRQFGLIQGPHMDYHAPYMTWYRRITRRFITPMSDFGPMRYQATALSAHLLIETMTSIISRGGHALEDSDTDACRTGIVDIIRMATDVMCIIREDYRLPHVEHGGDRSPAQSTVARPPLVRGRSTSRGRGRYSSCQPITSSVSASLQPPTFLSSRLVQSPISSDVPSVQHPTSSDPPSAQPLTSSDPPSVQPPTSLDLPPSQPPTSSDPPLVQIDTSTQLDLPPVIPRGRRGLRRPRLLPPPPPLFPALAPSQTDVLHVSHAVPATVREGRPKRKRVPVTHRFSPCGGM</sequence>
<keyword evidence="1" id="KW-0479">Metal-binding</keyword>
<dbReference type="InterPro" id="IPR004332">
    <property type="entry name" value="Transposase_MuDR"/>
</dbReference>
<feature type="region of interest" description="Disordered" evidence="5">
    <location>
        <begin position="1263"/>
        <end position="1338"/>
    </location>
</feature>
<dbReference type="PANTHER" id="PTHR46033:SF8">
    <property type="entry name" value="PROTEIN MAINTENANCE OF MERISTEMS-LIKE"/>
    <property type="match status" value="1"/>
</dbReference>
<dbReference type="InterPro" id="IPR006564">
    <property type="entry name" value="Znf_PMZ"/>
</dbReference>
<dbReference type="Pfam" id="PF10551">
    <property type="entry name" value="MULE"/>
    <property type="match status" value="1"/>
</dbReference>
<name>A0A438DXS3_VITVI</name>
<dbReference type="InterPro" id="IPR007527">
    <property type="entry name" value="Znf_SWIM"/>
</dbReference>